<reference evidence="2 3" key="1">
    <citation type="submission" date="2017-07" db="EMBL/GenBank/DDBJ databases">
        <title>Leptospira spp. isolated from tropical soils.</title>
        <authorList>
            <person name="Thibeaux R."/>
            <person name="Iraola G."/>
            <person name="Ferres I."/>
            <person name="Bierque E."/>
            <person name="Girault D."/>
            <person name="Soupe-Gilbert M.-E."/>
            <person name="Picardeau M."/>
            <person name="Goarant C."/>
        </authorList>
    </citation>
    <scope>NUCLEOTIDE SEQUENCE [LARGE SCALE GENOMIC DNA]</scope>
    <source>
        <strain evidence="2 3">MCA1-C-A1</strain>
    </source>
</reference>
<comment type="caution">
    <text evidence="2">The sequence shown here is derived from an EMBL/GenBank/DDBJ whole genome shotgun (WGS) entry which is preliminary data.</text>
</comment>
<organism evidence="2 3">
    <name type="scientific">Leptospira hartskeerlii</name>
    <dbReference type="NCBI Taxonomy" id="2023177"/>
    <lineage>
        <taxon>Bacteria</taxon>
        <taxon>Pseudomonadati</taxon>
        <taxon>Spirochaetota</taxon>
        <taxon>Spirochaetia</taxon>
        <taxon>Leptospirales</taxon>
        <taxon>Leptospiraceae</taxon>
        <taxon>Leptospira</taxon>
    </lineage>
</organism>
<gene>
    <name evidence="2" type="ORF">CH357_06485</name>
</gene>
<dbReference type="Pfam" id="PF14063">
    <property type="entry name" value="DUF4254"/>
    <property type="match status" value="1"/>
</dbReference>
<sequence>MKLESAKVVEIFKNSVTDWHKEEALSPNPFPQSSLEFLFYQKNQIDTIQWHVEDEIRRPDLPDKELVQFKRKIDALNQERTDLVEQIDDQISAMYKSVERKPNARMNSETPAWLIDRMSILELKIYHMKEQTERKDVSPEHIQTCQNKLNVLLEQRTDLSKCLDELLDDLSKGDKFYKVYRQMKMYNDKNLNPSLYTKQA</sequence>
<dbReference type="EMBL" id="NPDN01000003">
    <property type="protein sequence ID" value="PJZ26143.1"/>
    <property type="molecule type" value="Genomic_DNA"/>
</dbReference>
<feature type="coiled-coil region" evidence="1">
    <location>
        <begin position="66"/>
        <end position="93"/>
    </location>
</feature>
<protein>
    <recommendedName>
        <fullName evidence="4">DUF4254 domain-containing protein</fullName>
    </recommendedName>
</protein>
<accession>A0A2M9XEN2</accession>
<evidence type="ECO:0008006" key="4">
    <source>
        <dbReference type="Google" id="ProtNLM"/>
    </source>
</evidence>
<evidence type="ECO:0000313" key="2">
    <source>
        <dbReference type="EMBL" id="PJZ26143.1"/>
    </source>
</evidence>
<name>A0A2M9XEN2_9LEPT</name>
<proteinExistence type="predicted"/>
<evidence type="ECO:0000256" key="1">
    <source>
        <dbReference type="SAM" id="Coils"/>
    </source>
</evidence>
<dbReference type="AlphaFoldDB" id="A0A2M9XEN2"/>
<keyword evidence="3" id="KW-1185">Reference proteome</keyword>
<dbReference type="RefSeq" id="WP_100705936.1">
    <property type="nucleotide sequence ID" value="NZ_NPDL01000003.1"/>
</dbReference>
<dbReference type="Proteomes" id="UP000232196">
    <property type="component" value="Unassembled WGS sequence"/>
</dbReference>
<dbReference type="InterPro" id="IPR025350">
    <property type="entry name" value="DUF4254"/>
</dbReference>
<keyword evidence="1" id="KW-0175">Coiled coil</keyword>
<dbReference type="OrthoDB" id="9805817at2"/>
<evidence type="ECO:0000313" key="3">
    <source>
        <dbReference type="Proteomes" id="UP000232196"/>
    </source>
</evidence>